<protein>
    <submittedName>
        <fullName evidence="2">RepA</fullName>
    </submittedName>
</protein>
<dbReference type="InterPro" id="IPR003491">
    <property type="entry name" value="REP-like_C"/>
</dbReference>
<dbReference type="RefSeq" id="WP_192963101.1">
    <property type="nucleotide sequence ID" value="NZ_KP984530.1"/>
</dbReference>
<name>A0A0U2D8D1_9LACO</name>
<accession>A0A0U2D8D1</accession>
<organism evidence="2">
    <name type="scientific">Lactobacillus crispatus</name>
    <dbReference type="NCBI Taxonomy" id="47770"/>
    <lineage>
        <taxon>Bacteria</taxon>
        <taxon>Bacillati</taxon>
        <taxon>Bacillota</taxon>
        <taxon>Bacilli</taxon>
        <taxon>Lactobacillales</taxon>
        <taxon>Lactobacillaceae</taxon>
        <taxon>Lactobacillus</taxon>
    </lineage>
</organism>
<proteinExistence type="predicted"/>
<gene>
    <name evidence="2" type="primary">repA</name>
</gene>
<feature type="domain" description="Replication initiation protein-like C-terminal" evidence="1">
    <location>
        <begin position="131"/>
        <end position="338"/>
    </location>
</feature>
<sequence length="385" mass="44469">MKIDAEKEGLSATPTLSYKVDWLAFTIFCSPKNNYAKIKEILQALGYDVDLFESASPRYFYNSGLSLGGFFNIYFNDVKKEVSKFSSQSISFQMTGNGCTDLSYRLEELLNSKDDEKNWLWLFKWLNDKKAKITRIDLALDDFTGLCNFDLMIKKLSLGHYRSEKKTFTINRGQDQRQNSRGLTIYVGKMPKGGAGSKGVYYLRTYRKLDEFKEKHQLAPKIARDSGVWDRYEIAFSKAKAQAVVDEILKTGSVASVYLGVLRNLIEFLNPTKNQAGNLYKNKDKWTVCKWWRDFLKDAEKVKIGSDAVRDVSFSELLAWLRVSVVPSLRLMEQIGLERGFDFYDLIKSCDVDFAKKQKRLLKDSRTIPDDLLKLYLKEFEEGYK</sequence>
<keyword evidence="2" id="KW-0614">Plasmid</keyword>
<geneLocation type="plasmid" evidence="2">
    <name>pLc4</name>
</geneLocation>
<dbReference type="Pfam" id="PF02486">
    <property type="entry name" value="Rep_trans"/>
    <property type="match status" value="1"/>
</dbReference>
<evidence type="ECO:0000313" key="2">
    <source>
        <dbReference type="EMBL" id="AKN19602.1"/>
    </source>
</evidence>
<evidence type="ECO:0000259" key="1">
    <source>
        <dbReference type="Pfam" id="PF02486"/>
    </source>
</evidence>
<dbReference type="EMBL" id="KP984530">
    <property type="protein sequence ID" value="AKN19602.1"/>
    <property type="molecule type" value="Genomic_DNA"/>
</dbReference>
<reference evidence="2" key="1">
    <citation type="submission" date="2015-03" db="EMBL/GenBank/DDBJ databases">
        <title>Novel Lactobacillus sp. plasmids isolated from BV infected patients.</title>
        <authorList>
            <person name="Harris L.K."/>
            <person name="van Zyl L.J."/>
            <person name="Damelin L."/>
            <person name="Tiemessen C."/>
            <person name="Trindade M.I."/>
        </authorList>
    </citation>
    <scope>NUCLEOTIDE SEQUENCE</scope>
    <source>
        <strain evidence="2">L8</strain>
        <plasmid evidence="2">pLc4</plasmid>
    </source>
</reference>
<dbReference type="AlphaFoldDB" id="A0A0U2D8D1"/>